<reference evidence="3" key="1">
    <citation type="submission" date="2023-03" db="EMBL/GenBank/DDBJ databases">
        <authorList>
            <person name="Julca I."/>
        </authorList>
    </citation>
    <scope>NUCLEOTIDE SEQUENCE</scope>
</reference>
<dbReference type="InterPro" id="IPR000225">
    <property type="entry name" value="Armadillo"/>
</dbReference>
<name>A0AAV1D6L2_OLDCO</name>
<feature type="region of interest" description="Disordered" evidence="2">
    <location>
        <begin position="1"/>
        <end position="22"/>
    </location>
</feature>
<keyword evidence="4" id="KW-1185">Reference proteome</keyword>
<evidence type="ECO:0000313" key="4">
    <source>
        <dbReference type="Proteomes" id="UP001161247"/>
    </source>
</evidence>
<dbReference type="Gene3D" id="1.25.10.10">
    <property type="entry name" value="Leucine-rich Repeat Variant"/>
    <property type="match status" value="3"/>
</dbReference>
<organism evidence="3 4">
    <name type="scientific">Oldenlandia corymbosa var. corymbosa</name>
    <dbReference type="NCBI Taxonomy" id="529605"/>
    <lineage>
        <taxon>Eukaryota</taxon>
        <taxon>Viridiplantae</taxon>
        <taxon>Streptophyta</taxon>
        <taxon>Embryophyta</taxon>
        <taxon>Tracheophyta</taxon>
        <taxon>Spermatophyta</taxon>
        <taxon>Magnoliopsida</taxon>
        <taxon>eudicotyledons</taxon>
        <taxon>Gunneridae</taxon>
        <taxon>Pentapetalae</taxon>
        <taxon>asterids</taxon>
        <taxon>lamiids</taxon>
        <taxon>Gentianales</taxon>
        <taxon>Rubiaceae</taxon>
        <taxon>Rubioideae</taxon>
        <taxon>Spermacoceae</taxon>
        <taxon>Hedyotis-Oldenlandia complex</taxon>
        <taxon>Oldenlandia</taxon>
    </lineage>
</organism>
<accession>A0AAV1D6L2</accession>
<dbReference type="PANTHER" id="PTHR45958:SF12">
    <property type="entry name" value="OS01G0948500 PROTEIN"/>
    <property type="match status" value="1"/>
</dbReference>
<dbReference type="SUPFAM" id="SSF48371">
    <property type="entry name" value="ARM repeat"/>
    <property type="match status" value="3"/>
</dbReference>
<dbReference type="Proteomes" id="UP001161247">
    <property type="component" value="Chromosome 4"/>
</dbReference>
<proteinExistence type="predicted"/>
<evidence type="ECO:0000256" key="2">
    <source>
        <dbReference type="SAM" id="MobiDB-lite"/>
    </source>
</evidence>
<dbReference type="EMBL" id="OX459121">
    <property type="protein sequence ID" value="CAI9102921.1"/>
    <property type="molecule type" value="Genomic_DNA"/>
</dbReference>
<dbReference type="InterPro" id="IPR016024">
    <property type="entry name" value="ARM-type_fold"/>
</dbReference>
<dbReference type="SMART" id="SM00185">
    <property type="entry name" value="ARM"/>
    <property type="match status" value="7"/>
</dbReference>
<dbReference type="PANTHER" id="PTHR45958">
    <property type="entry name" value="RING-TYPE E3 UBIQUITIN TRANSFERASE"/>
    <property type="match status" value="1"/>
</dbReference>
<dbReference type="InterPro" id="IPR011989">
    <property type="entry name" value="ARM-like"/>
</dbReference>
<sequence length="824" mass="91076">MEVGGAEATCSGEDGEASSSLTKVSESSLEEAFAELSLFMEKISPLVEELKENRMMEKSAIYKAIESLEAEYYRAKMLMSCSANHSSSPLRQMEDVTQNLGRCLDLLLVAGNEVSMVDKEKVEALRQSLVNSRFDLISERGSEFFNDMETEDDYEQEIVEEKRCSFGVKDVVFGLNYGDDEEFTRALMELDGLLRDNMMRDDTMDEESVIPILCNRLSMSKIKNRTVMLRILRSFIQRNDEYKERMAEAGFLSVLVKSLARDDEEQREAVILLSYLSDVPTVVRRLGKVRGCIVMLVSIFHGKDEEAANKAEMLLNAMSNNTQYVLNMAEAGYFKPLIHHLKEGSDMSKILVATALSRMVLNDQCKASLGKHGAIEPLVLMFTKGNLEAKLSALNALHNLSSLKENIKLLISSDIVVPLLQLLFSVTSILVILREPASAILAMIARYEDVLVKPQIVQQMLSLLNLSSPVIQCHLLSALTSIASHASAARVRKKMKENGAIRLLLPLLMDGNSQIRTAVLNLVYALSKDDQEYLAQQLEETHILMICGIISSSDTENERAAAAGVLSNLPTDDKKVTDTLKNVNILPTLVSISSSMPSYPKPSEVWLAESIAAILLRFTVPSDKKLQHFSVNHGVIPALVKLLTFGSVLAKSRAATCLAQLSQNSSSLVKSRKSKWFCTPSSVVGHCEVHDGSCSIKSTFCLIKSNAVPHFIQILEGSEREADEAVLSALATLLDDKIWENGTNFIAKHLGTEVIVKILELGSIKAQEKALWILERLFRVESCRTAAAKAVLIGLAQTGDLELKPGIAKLLAQLELLQDQSSYF</sequence>
<gene>
    <name evidence="3" type="ORF">OLC1_LOCUS12181</name>
</gene>
<dbReference type="AlphaFoldDB" id="A0AAV1D6L2"/>
<dbReference type="InterPro" id="IPR052608">
    <property type="entry name" value="U-box_domain_protein"/>
</dbReference>
<evidence type="ECO:0000256" key="1">
    <source>
        <dbReference type="ARBA" id="ARBA00022737"/>
    </source>
</evidence>
<protein>
    <submittedName>
        <fullName evidence="3">OLC1v1001315C3</fullName>
    </submittedName>
</protein>
<keyword evidence="1" id="KW-0677">Repeat</keyword>
<evidence type="ECO:0000313" key="3">
    <source>
        <dbReference type="EMBL" id="CAI9102921.1"/>
    </source>
</evidence>